<dbReference type="Proteomes" id="UP000038040">
    <property type="component" value="Unplaced"/>
</dbReference>
<evidence type="ECO:0000313" key="3">
    <source>
        <dbReference type="Proteomes" id="UP000038040"/>
    </source>
</evidence>
<dbReference type="AlphaFoldDB" id="A0A158Q496"/>
<organism evidence="3 5">
    <name type="scientific">Dracunculus medinensis</name>
    <name type="common">Guinea worm</name>
    <dbReference type="NCBI Taxonomy" id="318479"/>
    <lineage>
        <taxon>Eukaryota</taxon>
        <taxon>Metazoa</taxon>
        <taxon>Ecdysozoa</taxon>
        <taxon>Nematoda</taxon>
        <taxon>Chromadorea</taxon>
        <taxon>Rhabditida</taxon>
        <taxon>Spirurina</taxon>
        <taxon>Dracunculoidea</taxon>
        <taxon>Dracunculidae</taxon>
        <taxon>Dracunculus</taxon>
    </lineage>
</organism>
<feature type="signal peptide" evidence="1">
    <location>
        <begin position="1"/>
        <end position="19"/>
    </location>
</feature>
<proteinExistence type="predicted"/>
<accession>A0A158Q496</accession>
<dbReference type="Proteomes" id="UP000274756">
    <property type="component" value="Unassembled WGS sequence"/>
</dbReference>
<gene>
    <name evidence="2" type="ORF">DME_LOCUS8181</name>
</gene>
<evidence type="ECO:0000313" key="2">
    <source>
        <dbReference type="EMBL" id="VDN58208.1"/>
    </source>
</evidence>
<feature type="chain" id="PRO_5041045427" evidence="1">
    <location>
        <begin position="20"/>
        <end position="68"/>
    </location>
</feature>
<evidence type="ECO:0000313" key="5">
    <source>
        <dbReference type="WBParaSite" id="DME_0000429801-mRNA-1"/>
    </source>
</evidence>
<keyword evidence="1" id="KW-0732">Signal</keyword>
<keyword evidence="4" id="KW-1185">Reference proteome</keyword>
<reference evidence="2 4" key="2">
    <citation type="submission" date="2018-11" db="EMBL/GenBank/DDBJ databases">
        <authorList>
            <consortium name="Pathogen Informatics"/>
        </authorList>
    </citation>
    <scope>NUCLEOTIDE SEQUENCE [LARGE SCALE GENOMIC DNA]</scope>
</reference>
<protein>
    <submittedName>
        <fullName evidence="5">Secreted protein</fullName>
    </submittedName>
</protein>
<dbReference type="EMBL" id="UYYG01001166">
    <property type="protein sequence ID" value="VDN58208.1"/>
    <property type="molecule type" value="Genomic_DNA"/>
</dbReference>
<reference evidence="5" key="1">
    <citation type="submission" date="2016-04" db="UniProtKB">
        <authorList>
            <consortium name="WormBaseParasite"/>
        </authorList>
    </citation>
    <scope>IDENTIFICATION</scope>
</reference>
<name>A0A158Q496_DRAME</name>
<evidence type="ECO:0000313" key="4">
    <source>
        <dbReference type="Proteomes" id="UP000274756"/>
    </source>
</evidence>
<evidence type="ECO:0000256" key="1">
    <source>
        <dbReference type="SAM" id="SignalP"/>
    </source>
</evidence>
<sequence>MLSAKKFLLLLNAIREVYIVGYWPPGCTNNFQAILDLQLTDYSQKMEFSFSFVKFKNYFCNYSDHVER</sequence>
<dbReference type="WBParaSite" id="DME_0000429801-mRNA-1">
    <property type="protein sequence ID" value="DME_0000429801-mRNA-1"/>
    <property type="gene ID" value="DME_0000429801"/>
</dbReference>